<dbReference type="GO" id="GO:0005524">
    <property type="term" value="F:ATP binding"/>
    <property type="evidence" value="ECO:0007669"/>
    <property type="project" value="UniProtKB-UniRule"/>
</dbReference>
<feature type="region of interest" description="Disordered" evidence="7">
    <location>
        <begin position="1"/>
        <end position="24"/>
    </location>
</feature>
<dbReference type="Gene3D" id="3.40.50.300">
    <property type="entry name" value="P-loop containing nucleotide triphosphate hydrolases"/>
    <property type="match status" value="1"/>
</dbReference>
<feature type="compositionally biased region" description="Low complexity" evidence="7">
    <location>
        <begin position="1"/>
        <end position="19"/>
    </location>
</feature>
<dbReference type="CDD" id="cd02037">
    <property type="entry name" value="Mrp_NBP35"/>
    <property type="match status" value="1"/>
</dbReference>
<comment type="function">
    <text evidence="6">Binds and transfers iron-sulfur (Fe-S) clusters to target apoproteins. Can hydrolyze ATP.</text>
</comment>
<evidence type="ECO:0000256" key="6">
    <source>
        <dbReference type="HAMAP-Rule" id="MF_02040"/>
    </source>
</evidence>
<keyword evidence="1 6" id="KW-0479">Metal-binding</keyword>
<keyword evidence="4 6" id="KW-0408">Iron</keyword>
<evidence type="ECO:0000256" key="1">
    <source>
        <dbReference type="ARBA" id="ARBA00022723"/>
    </source>
</evidence>
<dbReference type="KEGG" id="dap:Dacet_0048"/>
<comment type="subunit">
    <text evidence="6">Homodimer.</text>
</comment>
<evidence type="ECO:0000313" key="8">
    <source>
        <dbReference type="EMBL" id="ADD66854.1"/>
    </source>
</evidence>
<dbReference type="FunFam" id="3.40.50.300:FF:001119">
    <property type="entry name" value="Iron-sulfur cluster carrier protein"/>
    <property type="match status" value="1"/>
</dbReference>
<dbReference type="GO" id="GO:0140663">
    <property type="term" value="F:ATP-dependent FeS chaperone activity"/>
    <property type="evidence" value="ECO:0007669"/>
    <property type="project" value="InterPro"/>
</dbReference>
<organism evidence="8 9">
    <name type="scientific">Denitrovibrio acetiphilus (strain DSM 12809 / NBRC 114555 / N2460)</name>
    <dbReference type="NCBI Taxonomy" id="522772"/>
    <lineage>
        <taxon>Bacteria</taxon>
        <taxon>Pseudomonadati</taxon>
        <taxon>Deferribacterota</taxon>
        <taxon>Deferribacteres</taxon>
        <taxon>Deferribacterales</taxon>
        <taxon>Geovibrionaceae</taxon>
        <taxon>Denitrovibrio</taxon>
    </lineage>
</organism>
<dbReference type="AlphaFoldDB" id="D4H1A6"/>
<dbReference type="EMBL" id="CP001968">
    <property type="protein sequence ID" value="ADD66854.1"/>
    <property type="molecule type" value="Genomic_DNA"/>
</dbReference>
<name>D4H1A6_DENA2</name>
<dbReference type="HAMAP" id="MF_02040">
    <property type="entry name" value="Mrp_NBP35"/>
    <property type="match status" value="1"/>
</dbReference>
<gene>
    <name evidence="8" type="ordered locus">Dacet_0048</name>
</gene>
<dbReference type="SUPFAM" id="SSF52540">
    <property type="entry name" value="P-loop containing nucleoside triphosphate hydrolases"/>
    <property type="match status" value="1"/>
</dbReference>
<keyword evidence="2 6" id="KW-0547">Nucleotide-binding</keyword>
<evidence type="ECO:0000256" key="3">
    <source>
        <dbReference type="ARBA" id="ARBA00022840"/>
    </source>
</evidence>
<dbReference type="GO" id="GO:0016226">
    <property type="term" value="P:iron-sulfur cluster assembly"/>
    <property type="evidence" value="ECO:0007669"/>
    <property type="project" value="InterPro"/>
</dbReference>
<dbReference type="PROSITE" id="PS01215">
    <property type="entry name" value="MRP"/>
    <property type="match status" value="1"/>
</dbReference>
<reference evidence="8 9" key="1">
    <citation type="journal article" date="2010" name="Stand. Genomic Sci.">
        <title>Complete genome sequence of Denitrovibrio acetiphilus type strain (N2460).</title>
        <authorList>
            <person name="Kiss H."/>
            <person name="Lang E."/>
            <person name="Lapidus A."/>
            <person name="Copeland A."/>
            <person name="Nolan M."/>
            <person name="Glavina Del Rio T."/>
            <person name="Chen F."/>
            <person name="Lucas S."/>
            <person name="Tice H."/>
            <person name="Cheng J.F."/>
            <person name="Han C."/>
            <person name="Goodwin L."/>
            <person name="Pitluck S."/>
            <person name="Liolios K."/>
            <person name="Pati A."/>
            <person name="Ivanova N."/>
            <person name="Mavromatis K."/>
            <person name="Chen A."/>
            <person name="Palaniappan K."/>
            <person name="Land M."/>
            <person name="Hauser L."/>
            <person name="Chang Y.J."/>
            <person name="Jeffries C.D."/>
            <person name="Detter J.C."/>
            <person name="Brettin T."/>
            <person name="Spring S."/>
            <person name="Rohde M."/>
            <person name="Goker M."/>
            <person name="Woyke T."/>
            <person name="Bristow J."/>
            <person name="Eisen J.A."/>
            <person name="Markowitz V."/>
            <person name="Hugenholtz P."/>
            <person name="Kyrpides N.C."/>
            <person name="Klenk H.P."/>
        </authorList>
    </citation>
    <scope>NUCLEOTIDE SEQUENCE [LARGE SCALE GENOMIC DNA]</scope>
    <source>
        <strain evidence="9">DSM 12809 / NBRC 114555 / N2460</strain>
    </source>
</reference>
<dbReference type="Pfam" id="PF10609">
    <property type="entry name" value="ParA"/>
    <property type="match status" value="1"/>
</dbReference>
<evidence type="ECO:0000256" key="4">
    <source>
        <dbReference type="ARBA" id="ARBA00023004"/>
    </source>
</evidence>
<dbReference type="GO" id="GO:0016887">
    <property type="term" value="F:ATP hydrolysis activity"/>
    <property type="evidence" value="ECO:0007669"/>
    <property type="project" value="UniProtKB-UniRule"/>
</dbReference>
<evidence type="ECO:0000256" key="5">
    <source>
        <dbReference type="ARBA" id="ARBA00023014"/>
    </source>
</evidence>
<dbReference type="GO" id="GO:0005829">
    <property type="term" value="C:cytosol"/>
    <property type="evidence" value="ECO:0007669"/>
    <property type="project" value="TreeGrafter"/>
</dbReference>
<keyword evidence="6" id="KW-0378">Hydrolase</keyword>
<dbReference type="HOGENOM" id="CLU_024839_0_1_0"/>
<dbReference type="GO" id="GO:0051536">
    <property type="term" value="F:iron-sulfur cluster binding"/>
    <property type="evidence" value="ECO:0007669"/>
    <property type="project" value="UniProtKB-UniRule"/>
</dbReference>
<keyword evidence="9" id="KW-1185">Reference proteome</keyword>
<dbReference type="PANTHER" id="PTHR23264:SF19">
    <property type="entry name" value="CYTOSOLIC FE-S CLUSTER ASSEMBLY FACTOR NUBP2"/>
    <property type="match status" value="1"/>
</dbReference>
<dbReference type="PaxDb" id="522772-Dacet_0048"/>
<dbReference type="InterPro" id="IPR000808">
    <property type="entry name" value="Mrp-like_CS"/>
</dbReference>
<dbReference type="OrthoDB" id="9809679at2"/>
<evidence type="ECO:0000256" key="7">
    <source>
        <dbReference type="SAM" id="MobiDB-lite"/>
    </source>
</evidence>
<evidence type="ECO:0000313" key="9">
    <source>
        <dbReference type="Proteomes" id="UP000002012"/>
    </source>
</evidence>
<dbReference type="FunCoup" id="D4H1A6">
    <property type="interactions" value="441"/>
</dbReference>
<dbReference type="RefSeq" id="WP_013009402.1">
    <property type="nucleotide sequence ID" value="NC_013943.1"/>
</dbReference>
<dbReference type="STRING" id="522772.Dacet_0048"/>
<keyword evidence="5 6" id="KW-0411">Iron-sulfur</keyword>
<sequence length="295" mass="31390">MSSCNSDSSCNSCGSQSSCDADEKRKHTQEMLTARLSKIKYKIMVMSGKGGVGKSTVSVSLASALHSLGFSVGILDADIHGPNIPKMFGMTQKGVQTNENGLVPFEAVEGLKVMSVGFLVRDDDDAVIWRAPVKHGMIEQFMSEVEWGDLDFLIIDLPPGTGDEPLSVAHTIGKGHVDGCVVVTTPQEVALLDSRKSITFARKLDIPVFGIVENMSGLVCPHCGETVDLFKSGGGEKAAGEMDVNFLGRVPIDPMVVVQGDSGKPYVLEVTDTPTAAAFKSIAENILSQTIKAEK</sequence>
<dbReference type="Proteomes" id="UP000002012">
    <property type="component" value="Chromosome"/>
</dbReference>
<dbReference type="GO" id="GO:0046872">
    <property type="term" value="F:metal ion binding"/>
    <property type="evidence" value="ECO:0007669"/>
    <property type="project" value="UniProtKB-KW"/>
</dbReference>
<dbReference type="InterPro" id="IPR019591">
    <property type="entry name" value="Mrp/NBP35_ATP-bd"/>
</dbReference>
<comment type="similarity">
    <text evidence="6">Belongs to the Mrp/NBP35 ATP-binding proteins family.</text>
</comment>
<dbReference type="eggNOG" id="COG0489">
    <property type="taxonomic scope" value="Bacteria"/>
</dbReference>
<proteinExistence type="inferred from homology"/>
<dbReference type="InParanoid" id="D4H1A6"/>
<keyword evidence="3 6" id="KW-0067">ATP-binding</keyword>
<dbReference type="InterPro" id="IPR027417">
    <property type="entry name" value="P-loop_NTPase"/>
</dbReference>
<dbReference type="InterPro" id="IPR033756">
    <property type="entry name" value="YlxH/NBP35"/>
</dbReference>
<feature type="binding site" evidence="6">
    <location>
        <begin position="48"/>
        <end position="55"/>
    </location>
    <ligand>
        <name>ATP</name>
        <dbReference type="ChEBI" id="CHEBI:30616"/>
    </ligand>
</feature>
<accession>D4H1A6</accession>
<dbReference type="PANTHER" id="PTHR23264">
    <property type="entry name" value="NUCLEOTIDE-BINDING PROTEIN NBP35 YEAST -RELATED"/>
    <property type="match status" value="1"/>
</dbReference>
<protein>
    <recommendedName>
        <fullName evidence="6">Iron-sulfur cluster carrier protein</fullName>
    </recommendedName>
</protein>
<evidence type="ECO:0000256" key="2">
    <source>
        <dbReference type="ARBA" id="ARBA00022741"/>
    </source>
</evidence>